<dbReference type="EMBL" id="JBFCZG010000002">
    <property type="protein sequence ID" value="KAL3425287.1"/>
    <property type="molecule type" value="Genomic_DNA"/>
</dbReference>
<organism evidence="1 2">
    <name type="scientific">Phlyctema vagabunda</name>
    <dbReference type="NCBI Taxonomy" id="108571"/>
    <lineage>
        <taxon>Eukaryota</taxon>
        <taxon>Fungi</taxon>
        <taxon>Dikarya</taxon>
        <taxon>Ascomycota</taxon>
        <taxon>Pezizomycotina</taxon>
        <taxon>Leotiomycetes</taxon>
        <taxon>Helotiales</taxon>
        <taxon>Dermateaceae</taxon>
        <taxon>Phlyctema</taxon>
    </lineage>
</organism>
<comment type="caution">
    <text evidence="1">The sequence shown here is derived from an EMBL/GenBank/DDBJ whole genome shotgun (WGS) entry which is preliminary data.</text>
</comment>
<proteinExistence type="predicted"/>
<dbReference type="Gene3D" id="3.30.710.10">
    <property type="entry name" value="Potassium Channel Kv1.1, Chain A"/>
    <property type="match status" value="1"/>
</dbReference>
<keyword evidence="2" id="KW-1185">Reference proteome</keyword>
<reference evidence="1 2" key="1">
    <citation type="submission" date="2024-06" db="EMBL/GenBank/DDBJ databases">
        <title>Complete genome of Phlyctema vagabunda strain 19-DSS-EL-015.</title>
        <authorList>
            <person name="Fiorenzani C."/>
        </authorList>
    </citation>
    <scope>NUCLEOTIDE SEQUENCE [LARGE SCALE GENOMIC DNA]</scope>
    <source>
        <strain evidence="1 2">19-DSS-EL-015</strain>
    </source>
</reference>
<sequence>MASPLKIVTAQVLLARSVTKLAWPGSGDPDTRFIVFDKYEFHVHSIILKLHSAFFRRFLDSPDKIPAPNSAAFRYDWVSKIDGDGSWGLVAAGPNVTNDRRFTTSKQRKEAGGLEILLRVMYGDSIDAIKIPNMERLEAVANLADYYCALRILEPAIPVLVLTSPQILRGFADNTADMLELALKLRNRTFFHDCLIYATNPWHNPRYLESLHGGKRARAYPPQLQTAFKLILARTQSQLADVQEQIINLQRFSWFLDIIKKSTKTCMAKERGRDEPPLPLPLYFRSLLENLQSRLPRRYLDGTYDTKNDDDGVFLCKSALEDLVRNDLLLPKSPYFDEDYYDGSFLAYNLYDKDLPWDRAQLDF</sequence>
<name>A0ABR4PQ90_9HELO</name>
<evidence type="ECO:0000313" key="2">
    <source>
        <dbReference type="Proteomes" id="UP001629113"/>
    </source>
</evidence>
<evidence type="ECO:0008006" key="3">
    <source>
        <dbReference type="Google" id="ProtNLM"/>
    </source>
</evidence>
<evidence type="ECO:0000313" key="1">
    <source>
        <dbReference type="EMBL" id="KAL3425287.1"/>
    </source>
</evidence>
<dbReference type="SUPFAM" id="SSF54695">
    <property type="entry name" value="POZ domain"/>
    <property type="match status" value="1"/>
</dbReference>
<dbReference type="InterPro" id="IPR011333">
    <property type="entry name" value="SKP1/BTB/POZ_sf"/>
</dbReference>
<protein>
    <recommendedName>
        <fullName evidence="3">BTB domain-containing protein</fullName>
    </recommendedName>
</protein>
<accession>A0ABR4PQ90</accession>
<dbReference type="Proteomes" id="UP001629113">
    <property type="component" value="Unassembled WGS sequence"/>
</dbReference>
<gene>
    <name evidence="1" type="ORF">PVAG01_02078</name>
</gene>